<reference evidence="6 7" key="1">
    <citation type="submission" date="2019-11" db="EMBL/GenBank/DDBJ databases">
        <title>Novel species isolated from a subtropical stream in China.</title>
        <authorList>
            <person name="Lu H."/>
        </authorList>
    </citation>
    <scope>NUCLEOTIDE SEQUENCE [LARGE SCALE GENOMIC DNA]</scope>
    <source>
        <strain evidence="6 7">FT92W</strain>
    </source>
</reference>
<dbReference type="EMBL" id="WKJJ01000023">
    <property type="protein sequence ID" value="MRV75803.1"/>
    <property type="molecule type" value="Genomic_DNA"/>
</dbReference>
<keyword evidence="3" id="KW-0408">Iron</keyword>
<dbReference type="PANTHER" id="PTHR42988">
    <property type="entry name" value="PHOSPHOHYDROLASE"/>
    <property type="match status" value="1"/>
</dbReference>
<gene>
    <name evidence="6" type="ORF">GJ700_29230</name>
</gene>
<comment type="similarity">
    <text evidence="4">Belongs to the cyclic nucleotide phosphodiesterase class-III family.</text>
</comment>
<evidence type="ECO:0000256" key="4">
    <source>
        <dbReference type="ARBA" id="ARBA00025742"/>
    </source>
</evidence>
<evidence type="ECO:0000259" key="5">
    <source>
        <dbReference type="Pfam" id="PF00149"/>
    </source>
</evidence>
<dbReference type="Pfam" id="PF00149">
    <property type="entry name" value="Metallophos"/>
    <property type="match status" value="1"/>
</dbReference>
<evidence type="ECO:0000256" key="3">
    <source>
        <dbReference type="ARBA" id="ARBA00023004"/>
    </source>
</evidence>
<dbReference type="InterPro" id="IPR004843">
    <property type="entry name" value="Calcineurin-like_PHP"/>
</dbReference>
<dbReference type="InterPro" id="IPR050884">
    <property type="entry name" value="CNP_phosphodiesterase-III"/>
</dbReference>
<dbReference type="InterPro" id="IPR029052">
    <property type="entry name" value="Metallo-depent_PP-like"/>
</dbReference>
<dbReference type="SUPFAM" id="SSF56300">
    <property type="entry name" value="Metallo-dependent phosphatases"/>
    <property type="match status" value="1"/>
</dbReference>
<dbReference type="PANTHER" id="PTHR42988:SF2">
    <property type="entry name" value="CYCLIC NUCLEOTIDE PHOSPHODIESTERASE CBUA0032-RELATED"/>
    <property type="match status" value="1"/>
</dbReference>
<organism evidence="6 7">
    <name type="scientific">Pseudoduganella rivuli</name>
    <dbReference type="NCBI Taxonomy" id="2666085"/>
    <lineage>
        <taxon>Bacteria</taxon>
        <taxon>Pseudomonadati</taxon>
        <taxon>Pseudomonadota</taxon>
        <taxon>Betaproteobacteria</taxon>
        <taxon>Burkholderiales</taxon>
        <taxon>Oxalobacteraceae</taxon>
        <taxon>Telluria group</taxon>
        <taxon>Pseudoduganella</taxon>
    </lineage>
</organism>
<evidence type="ECO:0000313" key="6">
    <source>
        <dbReference type="EMBL" id="MRV75803.1"/>
    </source>
</evidence>
<dbReference type="Proteomes" id="UP000446768">
    <property type="component" value="Unassembled WGS sequence"/>
</dbReference>
<accession>A0A7X2IUN1</accession>
<evidence type="ECO:0000313" key="7">
    <source>
        <dbReference type="Proteomes" id="UP000446768"/>
    </source>
</evidence>
<name>A0A7X2IUN1_9BURK</name>
<keyword evidence="1" id="KW-0479">Metal-binding</keyword>
<dbReference type="Gene3D" id="3.60.21.10">
    <property type="match status" value="1"/>
</dbReference>
<evidence type="ECO:0000256" key="2">
    <source>
        <dbReference type="ARBA" id="ARBA00022801"/>
    </source>
</evidence>
<feature type="domain" description="Calcineurin-like phosphoesterase" evidence="5">
    <location>
        <begin position="6"/>
        <end position="259"/>
    </location>
</feature>
<comment type="caution">
    <text evidence="6">The sequence shown here is derived from an EMBL/GenBank/DDBJ whole genome shotgun (WGS) entry which is preliminary data.</text>
</comment>
<dbReference type="GO" id="GO:0016787">
    <property type="term" value="F:hydrolase activity"/>
    <property type="evidence" value="ECO:0007669"/>
    <property type="project" value="UniProtKB-KW"/>
</dbReference>
<keyword evidence="7" id="KW-1185">Reference proteome</keyword>
<sequence>MLAKTRIAVISDLHIGDDPIALDLSPHDLPEEKKVGLPKSFLETFEKYVSSDSFKMAGSIDMLCITGDISHKANPNEFRHANDVVSKLAVALNIPEEQVYYVPGNHDVHWPVMQLQPQTFWQQYRYKPLLQPDLIFQRRHNEKKIGAFDTDPHFVVWHSEKRLIVGINSAAFDAPEPEHGKHHGIVHQETLDSLENYLNSISIASDELRICLLHHHPINYSDVNPNYPDFSLATNAGNLFELLSRNRFDLIIHGHRHIPQLLHRATTTNGHPITILGAGSLSAKLNSEWYGVAQNQFHVIEVAGRNDETSIAYGNVATWNFAGGVWKESHHQLGLCATEGFGSRSTPIELQQSIENQLTSYFSSTAFCRWNLLEEAIPALRYASTKVAYEALCKAAEAIGVEVVAGMDTKKQNWMIVKSSDGI</sequence>
<protein>
    <recommendedName>
        <fullName evidence="5">Calcineurin-like phosphoesterase domain-containing protein</fullName>
    </recommendedName>
</protein>
<evidence type="ECO:0000256" key="1">
    <source>
        <dbReference type="ARBA" id="ARBA00022723"/>
    </source>
</evidence>
<dbReference type="GO" id="GO:0046872">
    <property type="term" value="F:metal ion binding"/>
    <property type="evidence" value="ECO:0007669"/>
    <property type="project" value="UniProtKB-KW"/>
</dbReference>
<dbReference type="RefSeq" id="WP_154380680.1">
    <property type="nucleotide sequence ID" value="NZ_WKJJ01000023.1"/>
</dbReference>
<keyword evidence="2" id="KW-0378">Hydrolase</keyword>
<dbReference type="AlphaFoldDB" id="A0A7X2IUN1"/>
<proteinExistence type="inferred from homology"/>